<gene>
    <name evidence="1" type="ORF">GRI91_15595</name>
</gene>
<dbReference type="AlphaFoldDB" id="A0A6I4TBS6"/>
<name>A0A6I4TBS6_9SPHN</name>
<dbReference type="RefSeq" id="WP_160737640.1">
    <property type="nucleotide sequence ID" value="NZ_WTYT01000008.1"/>
</dbReference>
<dbReference type="Proteomes" id="UP000438476">
    <property type="component" value="Unassembled WGS sequence"/>
</dbReference>
<evidence type="ECO:0000313" key="1">
    <source>
        <dbReference type="EMBL" id="MXO67185.1"/>
    </source>
</evidence>
<protein>
    <submittedName>
        <fullName evidence="1">Uncharacterized protein</fullName>
    </submittedName>
</protein>
<proteinExistence type="predicted"/>
<organism evidence="1 2">
    <name type="scientific">Altericroceibacterium endophyticum</name>
    <dbReference type="NCBI Taxonomy" id="1808508"/>
    <lineage>
        <taxon>Bacteria</taxon>
        <taxon>Pseudomonadati</taxon>
        <taxon>Pseudomonadota</taxon>
        <taxon>Alphaproteobacteria</taxon>
        <taxon>Sphingomonadales</taxon>
        <taxon>Erythrobacteraceae</taxon>
        <taxon>Altericroceibacterium</taxon>
    </lineage>
</organism>
<sequence length="176" mass="19217">MLSSLKRRAMWKLFPDGMASGGMALVAVGIKAADPSFDQVTMVGPEIMEVLPVLESEACFGAAQELVASIPGGRQPSNWPEAPGVRRFTDANRPYLKPGRGPLLVVLRENDPAIPLDITKRALAERCKLQREVSVETDPGMDHVQVIHASFPRQLELIADRFASGTVQTDPERENT</sequence>
<reference evidence="1 2" key="1">
    <citation type="submission" date="2019-12" db="EMBL/GenBank/DDBJ databases">
        <title>Genomic-based taxomic classification of the family Erythrobacteraceae.</title>
        <authorList>
            <person name="Xu L."/>
        </authorList>
    </citation>
    <scope>NUCLEOTIDE SEQUENCE [LARGE SCALE GENOMIC DNA]</scope>
    <source>
        <strain evidence="1 2">LMG 29518</strain>
    </source>
</reference>
<dbReference type="EMBL" id="WTYT01000008">
    <property type="protein sequence ID" value="MXO67185.1"/>
    <property type="molecule type" value="Genomic_DNA"/>
</dbReference>
<evidence type="ECO:0000313" key="2">
    <source>
        <dbReference type="Proteomes" id="UP000438476"/>
    </source>
</evidence>
<dbReference type="InterPro" id="IPR029058">
    <property type="entry name" value="AB_hydrolase_fold"/>
</dbReference>
<dbReference type="OrthoDB" id="9955at2"/>
<dbReference type="Gene3D" id="3.40.50.1820">
    <property type="entry name" value="alpha/beta hydrolase"/>
    <property type="match status" value="1"/>
</dbReference>
<accession>A0A6I4TBS6</accession>
<comment type="caution">
    <text evidence="1">The sequence shown here is derived from an EMBL/GenBank/DDBJ whole genome shotgun (WGS) entry which is preliminary data.</text>
</comment>
<dbReference type="SUPFAM" id="SSF53474">
    <property type="entry name" value="alpha/beta-Hydrolases"/>
    <property type="match status" value="1"/>
</dbReference>
<keyword evidence="2" id="KW-1185">Reference proteome</keyword>